<dbReference type="Proteomes" id="UP001172386">
    <property type="component" value="Unassembled WGS sequence"/>
</dbReference>
<sequence length="129" mass="14676">MSTQDPNHAVLKQRLAITPKTTNLLLYLGYTDYRSLAQISPNQLLAQFATVPSLEARLVEGYRRGTRRMVWLGTQDEPEAMAKKCQDWTIKGLKAKGVWVEGYDDLTGKEVEERFGELLRQSSDPVYGR</sequence>
<keyword evidence="2" id="KW-1185">Reference proteome</keyword>
<name>A0ACC3AI27_9EURO</name>
<evidence type="ECO:0000313" key="2">
    <source>
        <dbReference type="Proteomes" id="UP001172386"/>
    </source>
</evidence>
<dbReference type="EMBL" id="JAPDRQ010000014">
    <property type="protein sequence ID" value="KAJ9662623.1"/>
    <property type="molecule type" value="Genomic_DNA"/>
</dbReference>
<organism evidence="1 2">
    <name type="scientific">Neophaeococcomyces mojaviensis</name>
    <dbReference type="NCBI Taxonomy" id="3383035"/>
    <lineage>
        <taxon>Eukaryota</taxon>
        <taxon>Fungi</taxon>
        <taxon>Dikarya</taxon>
        <taxon>Ascomycota</taxon>
        <taxon>Pezizomycotina</taxon>
        <taxon>Eurotiomycetes</taxon>
        <taxon>Chaetothyriomycetidae</taxon>
        <taxon>Chaetothyriales</taxon>
        <taxon>Chaetothyriales incertae sedis</taxon>
        <taxon>Neophaeococcomyces</taxon>
    </lineage>
</organism>
<protein>
    <submittedName>
        <fullName evidence="1">Uncharacterized protein</fullName>
    </submittedName>
</protein>
<reference evidence="1" key="1">
    <citation type="submission" date="2022-10" db="EMBL/GenBank/DDBJ databases">
        <title>Culturing micro-colonial fungi from biological soil crusts in the Mojave desert and describing Neophaeococcomyces mojavensis, and introducing the new genera and species Taxawa tesnikishii.</title>
        <authorList>
            <person name="Kurbessoian T."/>
            <person name="Stajich J.E."/>
        </authorList>
    </citation>
    <scope>NUCLEOTIDE SEQUENCE</scope>
    <source>
        <strain evidence="1">JES_112</strain>
    </source>
</reference>
<gene>
    <name evidence="1" type="ORF">H2198_001295</name>
</gene>
<comment type="caution">
    <text evidence="1">The sequence shown here is derived from an EMBL/GenBank/DDBJ whole genome shotgun (WGS) entry which is preliminary data.</text>
</comment>
<evidence type="ECO:0000313" key="1">
    <source>
        <dbReference type="EMBL" id="KAJ9662623.1"/>
    </source>
</evidence>
<accession>A0ACC3AI27</accession>
<proteinExistence type="predicted"/>